<sequence length="99" mass="11213">MKAETTENPYSLFFKKIGLKGGDQYDNGFTAYHKFECGTSIHISCFNNILSVYLENQGLRREPVDGVRCATLEEVRSIISRILIVEHLLPGLHKKILDA</sequence>
<dbReference type="RefSeq" id="WP_214112514.1">
    <property type="nucleotide sequence ID" value="NZ_JAHCTB010000002.1"/>
</dbReference>
<name>A0ABS5S367_9FLAO</name>
<protein>
    <submittedName>
        <fullName evidence="1">Uncharacterized protein</fullName>
    </submittedName>
</protein>
<keyword evidence="2" id="KW-1185">Reference proteome</keyword>
<accession>A0ABS5S367</accession>
<evidence type="ECO:0000313" key="2">
    <source>
        <dbReference type="Proteomes" id="UP001297092"/>
    </source>
</evidence>
<proteinExistence type="predicted"/>
<dbReference type="Proteomes" id="UP001297092">
    <property type="component" value="Unassembled WGS sequence"/>
</dbReference>
<comment type="caution">
    <text evidence="1">The sequence shown here is derived from an EMBL/GenBank/DDBJ whole genome shotgun (WGS) entry which is preliminary data.</text>
</comment>
<gene>
    <name evidence="1" type="ORF">KIV10_05630</name>
</gene>
<organism evidence="1 2">
    <name type="scientific">Aequorivita echinoideorum</name>
    <dbReference type="NCBI Taxonomy" id="1549647"/>
    <lineage>
        <taxon>Bacteria</taxon>
        <taxon>Pseudomonadati</taxon>
        <taxon>Bacteroidota</taxon>
        <taxon>Flavobacteriia</taxon>
        <taxon>Flavobacteriales</taxon>
        <taxon>Flavobacteriaceae</taxon>
        <taxon>Aequorivita</taxon>
    </lineage>
</organism>
<dbReference type="EMBL" id="JAHCTB010000002">
    <property type="protein sequence ID" value="MBT0607657.1"/>
    <property type="molecule type" value="Genomic_DNA"/>
</dbReference>
<reference evidence="1 2" key="1">
    <citation type="submission" date="2021-05" db="EMBL/GenBank/DDBJ databases">
        <title>Aequorivita echinoideorum JCM 30378 genome.</title>
        <authorList>
            <person name="Zhang H."/>
            <person name="Li C."/>
        </authorList>
    </citation>
    <scope>NUCLEOTIDE SEQUENCE [LARGE SCALE GENOMIC DNA]</scope>
    <source>
        <strain evidence="1 2">JCM30378</strain>
    </source>
</reference>
<evidence type="ECO:0000313" key="1">
    <source>
        <dbReference type="EMBL" id="MBT0607657.1"/>
    </source>
</evidence>